<proteinExistence type="inferred from homology"/>
<dbReference type="PROSITE" id="PS50928">
    <property type="entry name" value="ABC_TM1"/>
    <property type="match status" value="1"/>
</dbReference>
<feature type="domain" description="ABC transmembrane type-1" evidence="9">
    <location>
        <begin position="97"/>
        <end position="311"/>
    </location>
</feature>
<evidence type="ECO:0000259" key="9">
    <source>
        <dbReference type="PROSITE" id="PS50928"/>
    </source>
</evidence>
<comment type="caution">
    <text evidence="10">The sequence shown here is derived from an EMBL/GenBank/DDBJ whole genome shotgun (WGS) entry which is preliminary data.</text>
</comment>
<dbReference type="RefSeq" id="WP_189077947.1">
    <property type="nucleotide sequence ID" value="NZ_BMMX01000002.1"/>
</dbReference>
<feature type="region of interest" description="Disordered" evidence="8">
    <location>
        <begin position="1"/>
        <end position="31"/>
    </location>
</feature>
<feature type="transmembrane region" description="Helical" evidence="7">
    <location>
        <begin position="295"/>
        <end position="315"/>
    </location>
</feature>
<dbReference type="PANTHER" id="PTHR43227:SF8">
    <property type="entry name" value="DIACETYLCHITOBIOSE UPTAKE SYSTEM PERMEASE PROTEIN DASB"/>
    <property type="match status" value="1"/>
</dbReference>
<dbReference type="InterPro" id="IPR035906">
    <property type="entry name" value="MetI-like_sf"/>
</dbReference>
<sequence>MTTTPHAAHGFVDEPGAGTSDKPATTPAGGRRTRRDKLLVLLATPAVLWYAVFTIGPLGAVFYIALLDWEGLLSPSTFVGLDNFTKILHDPVFWTAAKNSLIQIGVVIPVMIPLAFMLGYYLTLEPRGHHLLRVILFTPALVSLSAKAMVFLAVFAPSGALNGLLDLLHLDSLTRPWLANEATALPSVIAVDLWSGIGFTAILFSARLSSISREVYEAARIDGAGHWRRMWRIAFPMTEDYFGVLAMLQFLWVLFSSAGSVLLLTGGGPGNASTTLSFLIYDKAFTQSEVGYSQATGVLLFFVGVVGMAGIRSLFRQRY</sequence>
<evidence type="ECO:0000256" key="2">
    <source>
        <dbReference type="ARBA" id="ARBA00022448"/>
    </source>
</evidence>
<dbReference type="Pfam" id="PF00528">
    <property type="entry name" value="BPD_transp_1"/>
    <property type="match status" value="1"/>
</dbReference>
<dbReference type="InterPro" id="IPR000515">
    <property type="entry name" value="MetI-like"/>
</dbReference>
<reference evidence="10" key="2">
    <citation type="submission" date="2020-09" db="EMBL/GenBank/DDBJ databases">
        <authorList>
            <person name="Sun Q."/>
            <person name="Zhou Y."/>
        </authorList>
    </citation>
    <scope>NUCLEOTIDE SEQUENCE</scope>
    <source>
        <strain evidence="10">CGMCC 4.7299</strain>
    </source>
</reference>
<dbReference type="AlphaFoldDB" id="A0A8J3BUA3"/>
<feature type="transmembrane region" description="Helical" evidence="7">
    <location>
        <begin position="241"/>
        <end position="264"/>
    </location>
</feature>
<organism evidence="10 11">
    <name type="scientific">Mangrovihabitans endophyticus</name>
    <dbReference type="NCBI Taxonomy" id="1751298"/>
    <lineage>
        <taxon>Bacteria</taxon>
        <taxon>Bacillati</taxon>
        <taxon>Actinomycetota</taxon>
        <taxon>Actinomycetes</taxon>
        <taxon>Micromonosporales</taxon>
        <taxon>Micromonosporaceae</taxon>
        <taxon>Mangrovihabitans</taxon>
    </lineage>
</organism>
<comment type="similarity">
    <text evidence="7">Belongs to the binding-protein-dependent transport system permease family.</text>
</comment>
<gene>
    <name evidence="10" type="ORF">GCM10012284_10490</name>
</gene>
<dbReference type="GO" id="GO:0005886">
    <property type="term" value="C:plasma membrane"/>
    <property type="evidence" value="ECO:0007669"/>
    <property type="project" value="UniProtKB-SubCell"/>
</dbReference>
<evidence type="ECO:0000256" key="3">
    <source>
        <dbReference type="ARBA" id="ARBA00022475"/>
    </source>
</evidence>
<feature type="transmembrane region" description="Helical" evidence="7">
    <location>
        <begin position="184"/>
        <end position="204"/>
    </location>
</feature>
<evidence type="ECO:0000256" key="5">
    <source>
        <dbReference type="ARBA" id="ARBA00022989"/>
    </source>
</evidence>
<dbReference type="InterPro" id="IPR050809">
    <property type="entry name" value="UgpAE/MalFG_permease"/>
</dbReference>
<evidence type="ECO:0000256" key="7">
    <source>
        <dbReference type="RuleBase" id="RU363032"/>
    </source>
</evidence>
<feature type="transmembrane region" description="Helical" evidence="7">
    <location>
        <begin position="134"/>
        <end position="156"/>
    </location>
</feature>
<evidence type="ECO:0000313" key="10">
    <source>
        <dbReference type="EMBL" id="GGK78497.1"/>
    </source>
</evidence>
<dbReference type="Proteomes" id="UP000656042">
    <property type="component" value="Unassembled WGS sequence"/>
</dbReference>
<evidence type="ECO:0000256" key="4">
    <source>
        <dbReference type="ARBA" id="ARBA00022692"/>
    </source>
</evidence>
<comment type="subcellular location">
    <subcellularLocation>
        <location evidence="1 7">Cell membrane</location>
        <topology evidence="1 7">Multi-pass membrane protein</topology>
    </subcellularLocation>
</comment>
<accession>A0A8J3BUA3</accession>
<evidence type="ECO:0000256" key="8">
    <source>
        <dbReference type="SAM" id="MobiDB-lite"/>
    </source>
</evidence>
<keyword evidence="11" id="KW-1185">Reference proteome</keyword>
<keyword evidence="4 7" id="KW-0812">Transmembrane</keyword>
<keyword evidence="3" id="KW-1003">Cell membrane</keyword>
<dbReference type="SUPFAM" id="SSF161098">
    <property type="entry name" value="MetI-like"/>
    <property type="match status" value="1"/>
</dbReference>
<dbReference type="GO" id="GO:0055085">
    <property type="term" value="P:transmembrane transport"/>
    <property type="evidence" value="ECO:0007669"/>
    <property type="project" value="InterPro"/>
</dbReference>
<dbReference type="Gene3D" id="1.10.3720.10">
    <property type="entry name" value="MetI-like"/>
    <property type="match status" value="1"/>
</dbReference>
<feature type="transmembrane region" description="Helical" evidence="7">
    <location>
        <begin position="101"/>
        <end position="122"/>
    </location>
</feature>
<protein>
    <submittedName>
        <fullName evidence="10">Transporter</fullName>
    </submittedName>
</protein>
<name>A0A8J3BUA3_9ACTN</name>
<reference evidence="10" key="1">
    <citation type="journal article" date="2014" name="Int. J. Syst. Evol. Microbiol.">
        <title>Complete genome sequence of Corynebacterium casei LMG S-19264T (=DSM 44701T), isolated from a smear-ripened cheese.</title>
        <authorList>
            <consortium name="US DOE Joint Genome Institute (JGI-PGF)"/>
            <person name="Walter F."/>
            <person name="Albersmeier A."/>
            <person name="Kalinowski J."/>
            <person name="Ruckert C."/>
        </authorList>
    </citation>
    <scope>NUCLEOTIDE SEQUENCE</scope>
    <source>
        <strain evidence="10">CGMCC 4.7299</strain>
    </source>
</reference>
<dbReference type="PANTHER" id="PTHR43227">
    <property type="entry name" value="BLL4140 PROTEIN"/>
    <property type="match status" value="1"/>
</dbReference>
<keyword evidence="2 7" id="KW-0813">Transport</keyword>
<feature type="transmembrane region" description="Helical" evidence="7">
    <location>
        <begin position="38"/>
        <end position="66"/>
    </location>
</feature>
<evidence type="ECO:0000256" key="6">
    <source>
        <dbReference type="ARBA" id="ARBA00023136"/>
    </source>
</evidence>
<dbReference type="CDD" id="cd06261">
    <property type="entry name" value="TM_PBP2"/>
    <property type="match status" value="1"/>
</dbReference>
<dbReference type="EMBL" id="BMMX01000002">
    <property type="protein sequence ID" value="GGK78497.1"/>
    <property type="molecule type" value="Genomic_DNA"/>
</dbReference>
<keyword evidence="5 7" id="KW-1133">Transmembrane helix</keyword>
<evidence type="ECO:0000256" key="1">
    <source>
        <dbReference type="ARBA" id="ARBA00004651"/>
    </source>
</evidence>
<keyword evidence="6 7" id="KW-0472">Membrane</keyword>
<evidence type="ECO:0000313" key="11">
    <source>
        <dbReference type="Proteomes" id="UP000656042"/>
    </source>
</evidence>